<dbReference type="PANTHER" id="PTHR48125:SF12">
    <property type="entry name" value="AT HOOK TRANSCRIPTION FACTOR FAMILY-RELATED"/>
    <property type="match status" value="1"/>
</dbReference>
<feature type="compositionally biased region" description="Pro residues" evidence="5">
    <location>
        <begin position="1017"/>
        <end position="1026"/>
    </location>
</feature>
<evidence type="ECO:0000256" key="3">
    <source>
        <dbReference type="ARBA" id="ARBA00023242"/>
    </source>
</evidence>
<feature type="region of interest" description="Disordered" evidence="5">
    <location>
        <begin position="671"/>
        <end position="693"/>
    </location>
</feature>
<keyword evidence="4" id="KW-0175">Coiled coil</keyword>
<dbReference type="Proteomes" id="UP000799757">
    <property type="component" value="Unassembled WGS sequence"/>
</dbReference>
<feature type="coiled-coil region" evidence="4">
    <location>
        <begin position="1187"/>
        <end position="1236"/>
    </location>
</feature>
<evidence type="ECO:0000256" key="1">
    <source>
        <dbReference type="ARBA" id="ARBA00004123"/>
    </source>
</evidence>
<feature type="compositionally biased region" description="Polar residues" evidence="5">
    <location>
        <begin position="769"/>
        <end position="783"/>
    </location>
</feature>
<feature type="compositionally biased region" description="Polar residues" evidence="5">
    <location>
        <begin position="711"/>
        <end position="738"/>
    </location>
</feature>
<evidence type="ECO:0000256" key="2">
    <source>
        <dbReference type="ARBA" id="ARBA00022448"/>
    </source>
</evidence>
<evidence type="ECO:0000313" key="7">
    <source>
        <dbReference type="EMBL" id="KAF2794983.1"/>
    </source>
</evidence>
<feature type="region of interest" description="Disordered" evidence="5">
    <location>
        <begin position="1340"/>
        <end position="1408"/>
    </location>
</feature>
<dbReference type="PANTHER" id="PTHR48125">
    <property type="entry name" value="LP07818P1"/>
    <property type="match status" value="1"/>
</dbReference>
<evidence type="ECO:0000259" key="6">
    <source>
        <dbReference type="Pfam" id="PF16755"/>
    </source>
</evidence>
<feature type="compositionally biased region" description="Polar residues" evidence="5">
    <location>
        <begin position="946"/>
        <end position="959"/>
    </location>
</feature>
<reference evidence="7" key="1">
    <citation type="journal article" date="2020" name="Stud. Mycol.">
        <title>101 Dothideomycetes genomes: a test case for predicting lifestyles and emergence of pathogens.</title>
        <authorList>
            <person name="Haridas S."/>
            <person name="Albert R."/>
            <person name="Binder M."/>
            <person name="Bloem J."/>
            <person name="Labutti K."/>
            <person name="Salamov A."/>
            <person name="Andreopoulos B."/>
            <person name="Baker S."/>
            <person name="Barry K."/>
            <person name="Bills G."/>
            <person name="Bluhm B."/>
            <person name="Cannon C."/>
            <person name="Castanera R."/>
            <person name="Culley D."/>
            <person name="Daum C."/>
            <person name="Ezra D."/>
            <person name="Gonzalez J."/>
            <person name="Henrissat B."/>
            <person name="Kuo A."/>
            <person name="Liang C."/>
            <person name="Lipzen A."/>
            <person name="Lutzoni F."/>
            <person name="Magnuson J."/>
            <person name="Mondo S."/>
            <person name="Nolan M."/>
            <person name="Ohm R."/>
            <person name="Pangilinan J."/>
            <person name="Park H.-J."/>
            <person name="Ramirez L."/>
            <person name="Alfaro M."/>
            <person name="Sun H."/>
            <person name="Tritt A."/>
            <person name="Yoshinaga Y."/>
            <person name="Zwiers L.-H."/>
            <person name="Turgeon B."/>
            <person name="Goodwin S."/>
            <person name="Spatafora J."/>
            <person name="Crous P."/>
            <person name="Grigoriev I."/>
        </authorList>
    </citation>
    <scope>NUCLEOTIDE SEQUENCE</scope>
    <source>
        <strain evidence="7">CBS 109.77</strain>
    </source>
</reference>
<name>A0A6A6XG21_9PLEO</name>
<keyword evidence="8" id="KW-1185">Reference proteome</keyword>
<proteinExistence type="predicted"/>
<dbReference type="SUPFAM" id="SSF117289">
    <property type="entry name" value="Nucleoporin domain"/>
    <property type="match status" value="1"/>
</dbReference>
<feature type="region of interest" description="Disordered" evidence="5">
    <location>
        <begin position="559"/>
        <end position="597"/>
    </location>
</feature>
<feature type="region of interest" description="Disordered" evidence="5">
    <location>
        <begin position="711"/>
        <end position="1085"/>
    </location>
</feature>
<feature type="compositionally biased region" description="Polar residues" evidence="5">
    <location>
        <begin position="1041"/>
        <end position="1051"/>
    </location>
</feature>
<gene>
    <name evidence="7" type="ORF">K505DRAFT_360589</name>
</gene>
<feature type="domain" description="Nucleoporin Nup159/Nup146 N-terminal" evidence="6">
    <location>
        <begin position="47"/>
        <end position="427"/>
    </location>
</feature>
<dbReference type="GO" id="GO:0005634">
    <property type="term" value="C:nucleus"/>
    <property type="evidence" value="ECO:0007669"/>
    <property type="project" value="UniProtKB-SubCell"/>
</dbReference>
<dbReference type="EMBL" id="MU001873">
    <property type="protein sequence ID" value="KAF2794983.1"/>
    <property type="molecule type" value="Genomic_DNA"/>
</dbReference>
<evidence type="ECO:0000313" key="8">
    <source>
        <dbReference type="Proteomes" id="UP000799757"/>
    </source>
</evidence>
<feature type="compositionally biased region" description="Polar residues" evidence="5">
    <location>
        <begin position="834"/>
        <end position="855"/>
    </location>
</feature>
<organism evidence="7 8">
    <name type="scientific">Melanomma pulvis-pyrius CBS 109.77</name>
    <dbReference type="NCBI Taxonomy" id="1314802"/>
    <lineage>
        <taxon>Eukaryota</taxon>
        <taxon>Fungi</taxon>
        <taxon>Dikarya</taxon>
        <taxon>Ascomycota</taxon>
        <taxon>Pezizomycotina</taxon>
        <taxon>Dothideomycetes</taxon>
        <taxon>Pleosporomycetidae</taxon>
        <taxon>Pleosporales</taxon>
        <taxon>Melanommataceae</taxon>
        <taxon>Melanomma</taxon>
    </lineage>
</organism>
<evidence type="ECO:0000256" key="5">
    <source>
        <dbReference type="SAM" id="MobiDB-lite"/>
    </source>
</evidence>
<feature type="compositionally biased region" description="Low complexity" evidence="5">
    <location>
        <begin position="585"/>
        <end position="596"/>
    </location>
</feature>
<dbReference type="Gene3D" id="2.130.10.10">
    <property type="entry name" value="YVTN repeat-like/Quinoprotein amine dehydrogenase"/>
    <property type="match status" value="1"/>
</dbReference>
<keyword evidence="3" id="KW-0539">Nucleus</keyword>
<feature type="compositionally biased region" description="Low complexity" evidence="5">
    <location>
        <begin position="973"/>
        <end position="988"/>
    </location>
</feature>
<feature type="compositionally biased region" description="Polar residues" evidence="5">
    <location>
        <begin position="1345"/>
        <end position="1358"/>
    </location>
</feature>
<dbReference type="InterPro" id="IPR039462">
    <property type="entry name" value="Nup159/Nup146_N"/>
</dbReference>
<dbReference type="InterPro" id="IPR015943">
    <property type="entry name" value="WD40/YVTN_repeat-like_dom_sf"/>
</dbReference>
<feature type="compositionally biased region" description="Polar residues" evidence="5">
    <location>
        <begin position="1367"/>
        <end position="1383"/>
    </location>
</feature>
<dbReference type="OrthoDB" id="248320at2759"/>
<comment type="subcellular location">
    <subcellularLocation>
        <location evidence="1">Nucleus</location>
    </subcellularLocation>
</comment>
<feature type="compositionally biased region" description="Low complexity" evidence="5">
    <location>
        <begin position="1004"/>
        <end position="1016"/>
    </location>
</feature>
<dbReference type="Pfam" id="PF16755">
    <property type="entry name" value="Beta-prop_NUP159_NUP214"/>
    <property type="match status" value="1"/>
</dbReference>
<accession>A0A6A6XG21</accession>
<feature type="region of interest" description="Disordered" evidence="5">
    <location>
        <begin position="609"/>
        <end position="630"/>
    </location>
</feature>
<feature type="compositionally biased region" description="Low complexity" evidence="5">
    <location>
        <begin position="901"/>
        <end position="912"/>
    </location>
</feature>
<keyword evidence="2" id="KW-0813">Transport</keyword>
<feature type="compositionally biased region" description="Polar residues" evidence="5">
    <location>
        <begin position="564"/>
        <end position="584"/>
    </location>
</feature>
<sequence length="1462" mass="155406">MPPAHSAAEIAYINPESLGFSALGPRSGGSTKKVQLLPSPWTKDRLPPSSASLLAVASGAGLIAAAGPDVLIIASTEATRKAFHGEADENGVITDFTPDLTIPIPQLRHLAFSSGEDFLVISAENGGGLAVYSVLDLVEKKHNPTNQISTEQVSVRALVPNPAQEFEHYFAVVLDSGKLLIADILDGRLKEIHPSNVACVAWSVKGKAVIAGMNDGTAVQYMSNGSQMGTIPRPPDVDESFSMSAVYWLTLTEFFTVHSLRQAPVDGMEEDSIYHIVKTDKARSAYTFHRSPGEICFPGMGAPERSLPLRFSITRLREWKPDLDDLLILTTSNSTDIAMLTRTSAIIAPDQTDEGALHDYTITQLLDNRRAQLPQITGEMNDSIAIGEALDLSSKEKISGPIPMMEEIEESPTPLPAFLVLNHQGILSAWWIVWDKSIMTGTGYPGLMALREGAESATPAASTTPAAQTSSIISQPMFGAPLANQASSTPTGLEFGKPTPPSNSFGVSSTPTFGGAGVTAFGKPSFGAPSAIGTPGLGKPAFGAPSAIGAAGAPGFGMTGGIGASQSPWGSSAQKTSSQTPQNPFASAAGGASGFSQVTQAQPKLNPFASVEGGALGSSKPSETPHNPFASVAGGASGFAKFGDGKPAAVGSSFSSFGSANGGSSPFSNLGTQKSAFSGTTNEPSAFKGANMQPSFGSTVTVDSGVGSTLPSWANTPAKQGSSVFEQNNSSFVSTTSTKESDMSDATDAQNRERDEATPTPQAPKNIFSLPSNGFKLNSTFQGDGSAKDDLPKPSASTGSSMFGDEFASTLGGSSSKTPATPVKQEEQEIRLQDISTTPASPPRQSQPLFPTTTPAKAPPVQKETPVIEDAPLPPDPMTWKPPKAADDEPPPLAGSPGVQVEAPESSVPSSPLDDDEDDFLVEEHDGDNEEEEPSPSDAARKSRTPKTGFSFQDSNRFQDSGRFFPPAPTPPVQQSRPPSQSGRSTSPARPLRFTPTFNPTPKPATSSAFTSSATPGPFPKFPPPSNRNKDIRSPSPVRPGSTSTVGTQPQHVIAPRTSLRQSMQQQPKPPTPQPEVSDLSDDEDERIRQELAREIVPRRTLDPFIAHQDYTGSSLTKTGHAAQIEIIYRDINSMVDTLGLNSRSLAAFIKYHSKARQSKLTRTDLEEVEHQGEGGPWYDEWCISEIKDLTELETELEDELNDGRVQDVVDKLGQLVRLLREKAKLMTKLNDIRRQIIIRKDPEKAEALRKASLPKELADQQKVLRTEYARLLSLLGQSEEATMLLRSKLASHGAENGKTGAVPTVDAVKKTIVKMIALTEKKNSEIVLLEAQLRKIGIGEGSRPASSSSRNFGTPSRSRALRGQSPFATPPTSKSTKMSLSELNRRAMTPEVEETTPSRGYGLFYTPEGSPTPGDSLVRLANKMDDDTLVGLREMAERRKKLAQGLANAVLKRGVKVTSIG</sequence>
<feature type="region of interest" description="Disordered" evidence="5">
    <location>
        <begin position="481"/>
        <end position="508"/>
    </location>
</feature>
<protein>
    <recommendedName>
        <fullName evidence="6">Nucleoporin Nup159/Nup146 N-terminal domain-containing protein</fullName>
    </recommendedName>
</protein>
<feature type="compositionally biased region" description="Polar residues" evidence="5">
    <location>
        <begin position="671"/>
        <end position="684"/>
    </location>
</feature>
<evidence type="ECO:0000256" key="4">
    <source>
        <dbReference type="SAM" id="Coils"/>
    </source>
</evidence>
<feature type="compositionally biased region" description="Acidic residues" evidence="5">
    <location>
        <begin position="913"/>
        <end position="935"/>
    </location>
</feature>